<accession>A0A5C4LTA9</accession>
<dbReference type="EMBL" id="VDFR01000283">
    <property type="protein sequence ID" value="TNC21993.1"/>
    <property type="molecule type" value="Genomic_DNA"/>
</dbReference>
<organism evidence="2 3">
    <name type="scientific">Mumia zhuanghuii</name>
    <dbReference type="NCBI Taxonomy" id="2585211"/>
    <lineage>
        <taxon>Bacteria</taxon>
        <taxon>Bacillati</taxon>
        <taxon>Actinomycetota</taxon>
        <taxon>Actinomycetes</taxon>
        <taxon>Propionibacteriales</taxon>
        <taxon>Nocardioidaceae</taxon>
        <taxon>Mumia</taxon>
    </lineage>
</organism>
<dbReference type="Proteomes" id="UP000306740">
    <property type="component" value="Unassembled WGS sequence"/>
</dbReference>
<evidence type="ECO:0000313" key="2">
    <source>
        <dbReference type="EMBL" id="TNC21993.1"/>
    </source>
</evidence>
<sequence length="207" mass="21365">MNGATASAIPLPAVERARRHRGAVAFAWLWIAGALLASMALALLATVPALPTTADAVALWVDDARFQLTWAGELLFFATIAWGVGAAGAFAARGSGSPLRRTTALVALGVALIAFVVVLLALGRLVYPVVDIELAAETIVLLESVVIGAVHLALLALGVVAFTLPVPTRSTAARRAIVALGVTLGVLFVAGSYPWLLPMWLNLVVAG</sequence>
<feature type="transmembrane region" description="Helical" evidence="1">
    <location>
        <begin position="26"/>
        <end position="50"/>
    </location>
</feature>
<reference evidence="2 3" key="1">
    <citation type="submission" date="2019-05" db="EMBL/GenBank/DDBJ databases">
        <title>Mumia sp. nov., isolated from the intestinal contents of plateau pika (Ochotona curzoniae) in the Qinghai-Tibet plateau of China.</title>
        <authorList>
            <person name="Tian Z."/>
        </authorList>
    </citation>
    <scope>NUCLEOTIDE SEQUENCE [LARGE SCALE GENOMIC DNA]</scope>
    <source>
        <strain evidence="3">527</strain>
    </source>
</reference>
<keyword evidence="1" id="KW-1133">Transmembrane helix</keyword>
<protein>
    <recommendedName>
        <fullName evidence="4">DUF4386 family protein</fullName>
    </recommendedName>
</protein>
<feature type="transmembrane region" description="Helical" evidence="1">
    <location>
        <begin position="139"/>
        <end position="164"/>
    </location>
</feature>
<keyword evidence="1" id="KW-0472">Membrane</keyword>
<evidence type="ECO:0000256" key="1">
    <source>
        <dbReference type="SAM" id="Phobius"/>
    </source>
</evidence>
<gene>
    <name evidence="2" type="ORF">FHE65_35925</name>
</gene>
<feature type="non-terminal residue" evidence="2">
    <location>
        <position position="207"/>
    </location>
</feature>
<dbReference type="OrthoDB" id="2217569at2"/>
<evidence type="ECO:0000313" key="3">
    <source>
        <dbReference type="Proteomes" id="UP000306740"/>
    </source>
</evidence>
<proteinExistence type="predicted"/>
<feature type="transmembrane region" description="Helical" evidence="1">
    <location>
        <begin position="176"/>
        <end position="196"/>
    </location>
</feature>
<keyword evidence="1" id="KW-0812">Transmembrane</keyword>
<name>A0A5C4LTA9_9ACTN</name>
<feature type="transmembrane region" description="Helical" evidence="1">
    <location>
        <begin position="104"/>
        <end position="127"/>
    </location>
</feature>
<feature type="transmembrane region" description="Helical" evidence="1">
    <location>
        <begin position="70"/>
        <end position="92"/>
    </location>
</feature>
<dbReference type="RefSeq" id="WP_139107513.1">
    <property type="nucleotide sequence ID" value="NZ_VDFR01000283.1"/>
</dbReference>
<dbReference type="AlphaFoldDB" id="A0A5C4LTA9"/>
<evidence type="ECO:0008006" key="4">
    <source>
        <dbReference type="Google" id="ProtNLM"/>
    </source>
</evidence>
<comment type="caution">
    <text evidence="2">The sequence shown here is derived from an EMBL/GenBank/DDBJ whole genome shotgun (WGS) entry which is preliminary data.</text>
</comment>